<organism evidence="2 3">
    <name type="scientific">Starmerella bacillaris</name>
    <name type="common">Yeast</name>
    <name type="synonym">Candida zemplinina</name>
    <dbReference type="NCBI Taxonomy" id="1247836"/>
    <lineage>
        <taxon>Eukaryota</taxon>
        <taxon>Fungi</taxon>
        <taxon>Dikarya</taxon>
        <taxon>Ascomycota</taxon>
        <taxon>Saccharomycotina</taxon>
        <taxon>Dipodascomycetes</taxon>
        <taxon>Dipodascales</taxon>
        <taxon>Trichomonascaceae</taxon>
        <taxon>Starmerella</taxon>
    </lineage>
</organism>
<dbReference type="SUPFAM" id="SSF50978">
    <property type="entry name" value="WD40 repeat-like"/>
    <property type="match status" value="1"/>
</dbReference>
<dbReference type="PROSITE" id="PS50181">
    <property type="entry name" value="FBOX"/>
    <property type="match status" value="1"/>
</dbReference>
<comment type="caution">
    <text evidence="2">The sequence shown here is derived from an EMBL/GenBank/DDBJ whole genome shotgun (WGS) entry which is preliminary data.</text>
</comment>
<feature type="domain" description="F-box" evidence="1">
    <location>
        <begin position="1"/>
        <end position="41"/>
    </location>
</feature>
<gene>
    <name evidence="2" type="ORF">DASB73_000320</name>
</gene>
<dbReference type="Pfam" id="PF12937">
    <property type="entry name" value="F-box-like"/>
    <property type="match status" value="1"/>
</dbReference>
<dbReference type="Proteomes" id="UP001362899">
    <property type="component" value="Unassembled WGS sequence"/>
</dbReference>
<reference evidence="2 3" key="1">
    <citation type="journal article" date="2023" name="Elife">
        <title>Identification of key yeast species and microbe-microbe interactions impacting larval growth of Drosophila in the wild.</title>
        <authorList>
            <person name="Mure A."/>
            <person name="Sugiura Y."/>
            <person name="Maeda R."/>
            <person name="Honda K."/>
            <person name="Sakurai N."/>
            <person name="Takahashi Y."/>
            <person name="Watada M."/>
            <person name="Katoh T."/>
            <person name="Gotoh A."/>
            <person name="Gotoh Y."/>
            <person name="Taniguchi I."/>
            <person name="Nakamura K."/>
            <person name="Hayashi T."/>
            <person name="Katayama T."/>
            <person name="Uemura T."/>
            <person name="Hattori Y."/>
        </authorList>
    </citation>
    <scope>NUCLEOTIDE SEQUENCE [LARGE SCALE GENOMIC DNA]</scope>
    <source>
        <strain evidence="2 3">SB-73</strain>
    </source>
</reference>
<evidence type="ECO:0000313" key="3">
    <source>
        <dbReference type="Proteomes" id="UP001362899"/>
    </source>
</evidence>
<accession>A0AAV5RBX5</accession>
<dbReference type="InterPro" id="IPR001810">
    <property type="entry name" value="F-box_dom"/>
</dbReference>
<dbReference type="Gene3D" id="1.20.1280.50">
    <property type="match status" value="1"/>
</dbReference>
<dbReference type="SUPFAM" id="SSF81383">
    <property type="entry name" value="F-box domain"/>
    <property type="match status" value="1"/>
</dbReference>
<dbReference type="InterPro" id="IPR036047">
    <property type="entry name" value="F-box-like_dom_sf"/>
</dbReference>
<protein>
    <recommendedName>
        <fullName evidence="1">F-box domain-containing protein</fullName>
    </recommendedName>
</protein>
<dbReference type="EMBL" id="BTGC01000001">
    <property type="protein sequence ID" value="GMM49074.1"/>
    <property type="molecule type" value="Genomic_DNA"/>
</dbReference>
<dbReference type="InterPro" id="IPR036322">
    <property type="entry name" value="WD40_repeat_dom_sf"/>
</dbReference>
<dbReference type="AlphaFoldDB" id="A0AAV5RBX5"/>
<evidence type="ECO:0000313" key="2">
    <source>
        <dbReference type="EMBL" id="GMM49074.1"/>
    </source>
</evidence>
<keyword evidence="3" id="KW-1185">Reference proteome</keyword>
<evidence type="ECO:0000259" key="1">
    <source>
        <dbReference type="PROSITE" id="PS50181"/>
    </source>
</evidence>
<name>A0AAV5RBX5_STABA</name>
<dbReference type="SMART" id="SM00256">
    <property type="entry name" value="FBOX"/>
    <property type="match status" value="1"/>
</dbReference>
<proteinExistence type="predicted"/>
<sequence length="611" mass="68608">MLPNEVLAQVFLQLPVEDLDRVSIVCRRWNSIVNESIWCQKFVSRFSTNQITPISSKAYNYSWRRELLLRHSLLQSWKKNSKSIDITLNSQLFDVTHTVSDFNLNRVICFNAHKGKGIIFDMRKGSEIQKFYASSSRQSMPVSCADGSRFAFAYGNYDGTVGFNLFPRISELSYQHSAAVTAIYIAKNVAHTVSTGIWIATGSTDGSLMLTNMHSKRTKTYSLDAPVERIFGDLRAKSLHSVTVLCRNKQLYEVSFDSLRLICSLNESNDSIIDGFVADNYAILYSEMHLYSVNLQYSHSDDSVYHAKLGDSSSTSDYDNLIMNPYIKYPHVSSGGGGIKTEEYCVFKSETPIRSISCDKNLDSKYGYYAVATAQDVFIYKIGLTGCLHKLTKEDIPEIPSDICKIALNALTLLISGFNGKTLALDLLAGVALRRVNSRISKSVLDFRAYNTNSLPTTYLEVNPECQDVQCVIGVKGAVQCFTLKGRDVSKDIQVKYSTRDKRKPVLRRASRDSITRDINELRAIQIDDDDAFQRSEAIREEFHVADLDEDEQLRLALMMSESAPASHSVTVDQDLDEDTQLQLALAMSQQDEGILNEDEMIALATRLSLS</sequence>